<dbReference type="Gene3D" id="1.25.40.990">
    <property type="match status" value="1"/>
</dbReference>
<dbReference type="PANTHER" id="PTHR12436">
    <property type="entry name" value="80 KDA MCM3-ASSOCIATED PROTEIN"/>
    <property type="match status" value="1"/>
</dbReference>
<sequence length="321" mass="37372">MISFSNPIVGKCMTMCPESEIRFRQSHNMVHPMEKSRGDGSKFLKADVHRMVKEYTRSAAGSDHRQADLLRPPDVLLKTVRYLLNLYRTEKASQYSMVFSFVCDRLRAVRQDMVLQQCPALDSTRILQEMIPFYFETDYLCRTKNCDTYDWKLHSTQLEECLSRWIETVAAIPRHFADSRLICSYILYNIPHYSALLDLYDWREFLDSGTFDALRDIILAFRANNYVRFFRRLHEVSSDSIVVAAVQAVQIIRRRALHAISIAYKSPNNKLPVTAISKWLYHEHASDLLRCFSVPCSDLILVSSINMNDNDDSYRLLAEID</sequence>
<dbReference type="PANTHER" id="PTHR12436:SF3">
    <property type="entry name" value="GERMINAL-CENTER ASSOCIATED NUCLEAR PROTEIN"/>
    <property type="match status" value="1"/>
</dbReference>
<dbReference type="Proteomes" id="UP000035642">
    <property type="component" value="Unassembled WGS sequence"/>
</dbReference>
<reference evidence="3" key="2">
    <citation type="submission" date="2017-02" db="UniProtKB">
        <authorList>
            <consortium name="WormBaseParasite"/>
        </authorList>
    </citation>
    <scope>IDENTIFICATION</scope>
</reference>
<proteinExistence type="predicted"/>
<evidence type="ECO:0000313" key="3">
    <source>
        <dbReference type="WBParaSite" id="ACAC_0000540601-mRNA-1"/>
    </source>
</evidence>
<reference evidence="2" key="1">
    <citation type="submission" date="2012-09" db="EMBL/GenBank/DDBJ databases">
        <authorList>
            <person name="Martin A.A."/>
        </authorList>
    </citation>
    <scope>NUCLEOTIDE SEQUENCE</scope>
</reference>
<dbReference type="InterPro" id="IPR005062">
    <property type="entry name" value="SAC3/GANP/THP3_conserved"/>
</dbReference>
<dbReference type="GO" id="GO:0005737">
    <property type="term" value="C:cytoplasm"/>
    <property type="evidence" value="ECO:0007669"/>
    <property type="project" value="TreeGrafter"/>
</dbReference>
<dbReference type="GO" id="GO:0070390">
    <property type="term" value="C:transcription export complex 2"/>
    <property type="evidence" value="ECO:0007669"/>
    <property type="project" value="TreeGrafter"/>
</dbReference>
<dbReference type="WBParaSite" id="ACAC_0000540601-mRNA-1">
    <property type="protein sequence ID" value="ACAC_0000540601-mRNA-1"/>
    <property type="gene ID" value="ACAC_0000540601"/>
</dbReference>
<dbReference type="GO" id="GO:0006406">
    <property type="term" value="P:mRNA export from nucleus"/>
    <property type="evidence" value="ECO:0007669"/>
    <property type="project" value="TreeGrafter"/>
</dbReference>
<accession>A0A0K0D5R1</accession>
<protein>
    <submittedName>
        <fullName evidence="3">SAC3_GANP domain-containing protein</fullName>
    </submittedName>
</protein>
<dbReference type="AlphaFoldDB" id="A0A0K0D5R1"/>
<evidence type="ECO:0000259" key="1">
    <source>
        <dbReference type="Pfam" id="PF03399"/>
    </source>
</evidence>
<organism evidence="2 3">
    <name type="scientific">Angiostrongylus cantonensis</name>
    <name type="common">Rat lungworm</name>
    <dbReference type="NCBI Taxonomy" id="6313"/>
    <lineage>
        <taxon>Eukaryota</taxon>
        <taxon>Metazoa</taxon>
        <taxon>Ecdysozoa</taxon>
        <taxon>Nematoda</taxon>
        <taxon>Chromadorea</taxon>
        <taxon>Rhabditida</taxon>
        <taxon>Rhabditina</taxon>
        <taxon>Rhabditomorpha</taxon>
        <taxon>Strongyloidea</taxon>
        <taxon>Metastrongylidae</taxon>
        <taxon>Angiostrongylus</taxon>
    </lineage>
</organism>
<dbReference type="InterPro" id="IPR045107">
    <property type="entry name" value="SAC3/GANP/THP3"/>
</dbReference>
<feature type="domain" description="SAC3/GANP/THP3 conserved" evidence="1">
    <location>
        <begin position="15"/>
        <end position="290"/>
    </location>
</feature>
<name>A0A0K0D5R1_ANGCA</name>
<evidence type="ECO:0000313" key="2">
    <source>
        <dbReference type="Proteomes" id="UP000035642"/>
    </source>
</evidence>
<keyword evidence="2" id="KW-1185">Reference proteome</keyword>
<dbReference type="STRING" id="6313.A0A0K0D5R1"/>
<dbReference type="Pfam" id="PF03399">
    <property type="entry name" value="SAC3_GANP"/>
    <property type="match status" value="1"/>
</dbReference>